<evidence type="ECO:0000313" key="4">
    <source>
        <dbReference type="Proteomes" id="UP001562425"/>
    </source>
</evidence>
<keyword evidence="4" id="KW-1185">Reference proteome</keyword>
<evidence type="ECO:0000256" key="1">
    <source>
        <dbReference type="SAM" id="Coils"/>
    </source>
</evidence>
<comment type="caution">
    <text evidence="3">The sequence shown here is derived from an EMBL/GenBank/DDBJ whole genome shotgun (WGS) entry which is preliminary data.</text>
</comment>
<evidence type="ECO:0000313" key="3">
    <source>
        <dbReference type="EMBL" id="KAL1402017.1"/>
    </source>
</evidence>
<accession>A0ABD1DR19</accession>
<dbReference type="AlphaFoldDB" id="A0ABD1DR19"/>
<reference evidence="3 4" key="1">
    <citation type="submission" date="2024-05" db="EMBL/GenBank/DDBJ databases">
        <title>Culex pipiens pipiens assembly and annotation.</title>
        <authorList>
            <person name="Alout H."/>
            <person name="Durand T."/>
        </authorList>
    </citation>
    <scope>NUCLEOTIDE SEQUENCE [LARGE SCALE GENOMIC DNA]</scope>
    <source>
        <strain evidence="3">HA-2024</strain>
        <tissue evidence="3">Whole body</tissue>
    </source>
</reference>
<gene>
    <name evidence="3" type="ORF">pipiens_006265</name>
</gene>
<protein>
    <submittedName>
        <fullName evidence="3">Uncharacterized protein</fullName>
    </submittedName>
</protein>
<feature type="region of interest" description="Disordered" evidence="2">
    <location>
        <begin position="18"/>
        <end position="54"/>
    </location>
</feature>
<feature type="coiled-coil region" evidence="1">
    <location>
        <begin position="120"/>
        <end position="168"/>
    </location>
</feature>
<evidence type="ECO:0000256" key="2">
    <source>
        <dbReference type="SAM" id="MobiDB-lite"/>
    </source>
</evidence>
<organism evidence="3 4">
    <name type="scientific">Culex pipiens pipiens</name>
    <name type="common">Northern house mosquito</name>
    <dbReference type="NCBI Taxonomy" id="38569"/>
    <lineage>
        <taxon>Eukaryota</taxon>
        <taxon>Metazoa</taxon>
        <taxon>Ecdysozoa</taxon>
        <taxon>Arthropoda</taxon>
        <taxon>Hexapoda</taxon>
        <taxon>Insecta</taxon>
        <taxon>Pterygota</taxon>
        <taxon>Neoptera</taxon>
        <taxon>Endopterygota</taxon>
        <taxon>Diptera</taxon>
        <taxon>Nematocera</taxon>
        <taxon>Culicoidea</taxon>
        <taxon>Culicidae</taxon>
        <taxon>Culicinae</taxon>
        <taxon>Culicini</taxon>
        <taxon>Culex</taxon>
        <taxon>Culex</taxon>
    </lineage>
</organism>
<sequence>MRWNNVIASDRLNFLEPSSARETPVPAQSSSSSSCFEDIQNQNHLPSSSGPSSYGGPAVASYFNNGCGHGVADFFTMEPQVARPDVPQMEASVHSINRISDGIGQLIANASANLGLESEKVELARTLNAQKLENDELRLRVRNNQSTMEELRNEIDKLRVENSTKVTSELGPIQEQLQMQTQAVGVMVGKKAELLFAVHRKKFSCS</sequence>
<keyword evidence="1" id="KW-0175">Coiled coil</keyword>
<proteinExistence type="predicted"/>
<dbReference type="Proteomes" id="UP001562425">
    <property type="component" value="Unassembled WGS sequence"/>
</dbReference>
<dbReference type="PROSITE" id="PS51257">
    <property type="entry name" value="PROKAR_LIPOPROTEIN"/>
    <property type="match status" value="1"/>
</dbReference>
<name>A0ABD1DR19_CULPP</name>
<dbReference type="EMBL" id="JBEHCU010003722">
    <property type="protein sequence ID" value="KAL1402017.1"/>
    <property type="molecule type" value="Genomic_DNA"/>
</dbReference>